<dbReference type="PANTHER" id="PTHR36681">
    <property type="entry name" value="NUCLEAR GTPASE, GERMINAL CENTER-ASSOCIATED, TANDEM DUPLICATE 3"/>
    <property type="match status" value="1"/>
</dbReference>
<feature type="coiled-coil region" evidence="1">
    <location>
        <begin position="433"/>
        <end position="474"/>
    </location>
</feature>
<dbReference type="SUPFAM" id="SSF52540">
    <property type="entry name" value="P-loop containing nucleoside triphosphate hydrolases"/>
    <property type="match status" value="2"/>
</dbReference>
<dbReference type="Gene3D" id="3.40.50.300">
    <property type="entry name" value="P-loop containing nucleotide triphosphate hydrolases"/>
    <property type="match status" value="1"/>
</dbReference>
<dbReference type="Pfam" id="PF00350">
    <property type="entry name" value="Dynamin_N"/>
    <property type="match status" value="1"/>
</dbReference>
<protein>
    <submittedName>
        <fullName evidence="5">GTPase SLIP-GC</fullName>
    </submittedName>
</protein>
<dbReference type="InterPro" id="IPR045063">
    <property type="entry name" value="Dynamin_N"/>
</dbReference>
<keyword evidence="1" id="KW-0175">Coiled coil</keyword>
<sequence length="1067" mass="118777">MIAVCGATGAGKSSLLNAVLNDNIVPTSGMRACTAVVTEIGYHDDDSILAEVEFLARSEWKAELEILLDDLVEENGKLKRLSDLRTDAGVAWHKMHALYPQLRAECMVAMTPDEIIDSKPNIARILGTTEHIECPDSEKFGAAIAKYVDSKDQKRGQDKHKATTLSGGAVLVDLPGVADANLAWSSIAKEYMKKCDCIWIAAPITRAVDDKTAKGEAFQTQLMNGNYDASVITFIATKTDDLSCTEVIGALGLDENPELIEIESKLDAEHAKLKNLTKKGKDVMQEIHELTPELKQLRPILNEYRDCLKALKKGRPFKSILTSPNTLGKDSPKKRKKLSGGPKAKQTRVDDFIDDDSMDLDDNFNDDRDDDKEADTEADDAIVKQVLDEDVIVIDSDSDKVIVLSDSDTPDDYPKVKATPSAVPQPAPGPSMQEHIKKSIQETEARIQELRARIEELKKAHSEAKSKANVHKKAASKLQKEKNAFCSKRRNWYSKDVLKEDFRQGLKQLDQADEEAKNPKTFDPSMELRDYNAIDLPVFTCSSCDYIRIKKQVKGDGGPSCFTNPKDTEVPALQEWCHKLTLSSRERSAHTLMHSLTTFLRSIKSYVNKMQGVNAADRQVLAGLWESTVHMVQVDDLLGLTQTQLNPPPAPAESTDRPYMRRYRQNTFQPPPDTSLNGIAQRARRILEHARYTLPPNGKGVSFLLRQNMKKVTGNYVDQLKNAFRKGIEERCLAGATKATQSAVETSDSFAESMHWQSYRAVLRRNGEWKGDLNADLVAPMTREIAASWAQVFDSDLFAPMIRAERQEIANVLKLVQASAPPSLNIRCETQSQLALKESEVLNQNILQNLKTLMTSEQKNISRCLTPHVQKELLEAYQLAAAERGTGSVARQKKLFHDHIEASCGTVFSKGTDALFSKLDQAAEQIGVLLELGLNELAEKVEVSMSVLWDIPKAGNEETKRRRDLIQHLDDMLHQLELWLEACNAGIGNTFNRPATEIGANDFPGKDNGLVNLVMSNLLDGASVATLADNDEEHDTEGDEDDGEGDEEDELRDEEFDEGDPYYGMYY</sequence>
<dbReference type="Proteomes" id="UP000012065">
    <property type="component" value="Unassembled WGS sequence"/>
</dbReference>
<dbReference type="InterPro" id="IPR056024">
    <property type="entry name" value="DUF7605"/>
</dbReference>
<feature type="compositionally biased region" description="Acidic residues" evidence="2">
    <location>
        <begin position="352"/>
        <end position="379"/>
    </location>
</feature>
<comment type="caution">
    <text evidence="5">The sequence shown here is derived from an EMBL/GenBank/DDBJ whole genome shotgun (WGS) entry which is preliminary data.</text>
</comment>
<feature type="domain" description="DUF7605" evidence="4">
    <location>
        <begin position="738"/>
        <end position="902"/>
    </location>
</feature>
<evidence type="ECO:0000313" key="5">
    <source>
        <dbReference type="EMBL" id="CCO34763.1"/>
    </source>
</evidence>
<evidence type="ECO:0000256" key="2">
    <source>
        <dbReference type="SAM" id="MobiDB-lite"/>
    </source>
</evidence>
<dbReference type="InterPro" id="IPR027417">
    <property type="entry name" value="P-loop_NTPase"/>
</dbReference>
<evidence type="ECO:0000259" key="4">
    <source>
        <dbReference type="Pfam" id="PF24564"/>
    </source>
</evidence>
<proteinExistence type="predicted"/>
<feature type="region of interest" description="Disordered" evidence="2">
    <location>
        <begin position="1027"/>
        <end position="1067"/>
    </location>
</feature>
<feature type="compositionally biased region" description="Acidic residues" evidence="2">
    <location>
        <begin position="1029"/>
        <end position="1060"/>
    </location>
</feature>
<evidence type="ECO:0000259" key="3">
    <source>
        <dbReference type="Pfam" id="PF00350"/>
    </source>
</evidence>
<dbReference type="AlphaFoldDB" id="M5C472"/>
<dbReference type="EMBL" id="CAOJ01013578">
    <property type="protein sequence ID" value="CCO34763.1"/>
    <property type="molecule type" value="Genomic_DNA"/>
</dbReference>
<dbReference type="HOGENOM" id="CLU_005249_4_1_1"/>
<organism evidence="5 6">
    <name type="scientific">Thanatephorus cucumeris (strain AG1-IB / isolate 7/3/14)</name>
    <name type="common">Lettuce bottom rot fungus</name>
    <name type="synonym">Rhizoctonia solani</name>
    <dbReference type="NCBI Taxonomy" id="1108050"/>
    <lineage>
        <taxon>Eukaryota</taxon>
        <taxon>Fungi</taxon>
        <taxon>Dikarya</taxon>
        <taxon>Basidiomycota</taxon>
        <taxon>Agaricomycotina</taxon>
        <taxon>Agaricomycetes</taxon>
        <taxon>Cantharellales</taxon>
        <taxon>Ceratobasidiaceae</taxon>
        <taxon>Rhizoctonia</taxon>
        <taxon>Rhizoctonia solani AG-1</taxon>
    </lineage>
</organism>
<name>M5C472_THACB</name>
<dbReference type="PANTHER" id="PTHR36681:SF3">
    <property type="entry name" value="NUCLEAR GTPASE, GERMINAL CENTER-ASSOCIATED, TANDEM DUPLICATE 3"/>
    <property type="match status" value="1"/>
</dbReference>
<reference evidence="5 6" key="1">
    <citation type="journal article" date="2013" name="J. Biotechnol.">
        <title>Establishment and interpretation of the genome sequence of the phytopathogenic fungus Rhizoctonia solani AG1-IB isolate 7/3/14.</title>
        <authorList>
            <person name="Wibberg D.W."/>
            <person name="Jelonek L.J."/>
            <person name="Rupp O.R."/>
            <person name="Hennig M.H."/>
            <person name="Eikmeyer F.E."/>
            <person name="Goesmann A.G."/>
            <person name="Hartmann A.H."/>
            <person name="Borriss R.B."/>
            <person name="Grosch R.G."/>
            <person name="Puehler A.P."/>
            <person name="Schlueter A.S."/>
        </authorList>
    </citation>
    <scope>NUCLEOTIDE SEQUENCE [LARGE SCALE GENOMIC DNA]</scope>
    <source>
        <strain evidence="6">AG1-IB / isolate 7/3/14</strain>
    </source>
</reference>
<evidence type="ECO:0000313" key="6">
    <source>
        <dbReference type="Proteomes" id="UP000012065"/>
    </source>
</evidence>
<feature type="region of interest" description="Disordered" evidence="2">
    <location>
        <begin position="320"/>
        <end position="379"/>
    </location>
</feature>
<feature type="region of interest" description="Disordered" evidence="2">
    <location>
        <begin position="405"/>
        <end position="433"/>
    </location>
</feature>
<evidence type="ECO:0000256" key="1">
    <source>
        <dbReference type="SAM" id="Coils"/>
    </source>
</evidence>
<accession>M5C472</accession>
<feature type="domain" description="Dynamin N-terminal" evidence="3">
    <location>
        <begin position="2"/>
        <end position="200"/>
    </location>
</feature>
<gene>
    <name evidence="5" type="ORF">BN14_08871</name>
</gene>
<dbReference type="Pfam" id="PF24564">
    <property type="entry name" value="DUF7605"/>
    <property type="match status" value="1"/>
</dbReference>